<gene>
    <name evidence="7" type="ORF">GCM10023149_51180</name>
</gene>
<evidence type="ECO:0000313" key="7">
    <source>
        <dbReference type="EMBL" id="GAA4340059.1"/>
    </source>
</evidence>
<dbReference type="SUPFAM" id="SSF51395">
    <property type="entry name" value="FMN-linked oxidoreductases"/>
    <property type="match status" value="1"/>
</dbReference>
<dbReference type="Pfam" id="PF00724">
    <property type="entry name" value="Oxidored_FMN"/>
    <property type="match status" value="1"/>
</dbReference>
<evidence type="ECO:0000256" key="5">
    <source>
        <dbReference type="ARBA" id="ARBA00023002"/>
    </source>
</evidence>
<keyword evidence="5" id="KW-0560">Oxidoreductase</keyword>
<evidence type="ECO:0000256" key="1">
    <source>
        <dbReference type="ARBA" id="ARBA00001917"/>
    </source>
</evidence>
<name>A0ABP8HK77_9SPHI</name>
<evidence type="ECO:0000259" key="6">
    <source>
        <dbReference type="Pfam" id="PF00724"/>
    </source>
</evidence>
<evidence type="ECO:0000256" key="2">
    <source>
        <dbReference type="ARBA" id="ARBA00022630"/>
    </source>
</evidence>
<evidence type="ECO:0000313" key="8">
    <source>
        <dbReference type="Proteomes" id="UP001500582"/>
    </source>
</evidence>
<dbReference type="InterPro" id="IPR013785">
    <property type="entry name" value="Aldolase_TIM"/>
</dbReference>
<dbReference type="PANTHER" id="PTHR43303">
    <property type="entry name" value="NADPH DEHYDROGENASE C23G7.10C-RELATED"/>
    <property type="match status" value="1"/>
</dbReference>
<sequence>MSKLFSPITIKNITFRNRIVVSPMCEYSATDGFANHWHLVHLGAMAVGGAGLIITEAAAVSPEGRISPSDLGIWKDEQIEKLKEITGFIQEHGAVAGIQLAHAGRKASHTEPWNGGKLIPSADPSGWQTVSVSPVPFAAGTEAPVELDKAGIDKVIADFKAATLRAIEAGFKLVEVHAAHGYLIHQFLSPLTNKRTDEYGGSFENRIRLLLQVVDAVNEVWPADLPLFVRISATDWADGGITIDDSVQLARVLKDKGVDLIDSSTGGIMPGIKIPVKPGYQVEFAEAIKQQAAILTGAVGLITEAKQAEAILQAEQADLIVMARELLRDPHFPLRAAHELGDDIKWPVQYERAKW</sequence>
<keyword evidence="2" id="KW-0285">Flavoprotein</keyword>
<dbReference type="InterPro" id="IPR044152">
    <property type="entry name" value="YqjM-like"/>
</dbReference>
<dbReference type="EMBL" id="BAABFT010000024">
    <property type="protein sequence ID" value="GAA4340059.1"/>
    <property type="molecule type" value="Genomic_DNA"/>
</dbReference>
<dbReference type="InterPro" id="IPR001155">
    <property type="entry name" value="OxRdtase_FMN_N"/>
</dbReference>
<evidence type="ECO:0000256" key="3">
    <source>
        <dbReference type="ARBA" id="ARBA00022643"/>
    </source>
</evidence>
<dbReference type="NCBIfam" id="NF010047">
    <property type="entry name" value="PRK13523.1"/>
    <property type="match status" value="1"/>
</dbReference>
<keyword evidence="3" id="KW-0288">FMN</keyword>
<dbReference type="PANTHER" id="PTHR43303:SF4">
    <property type="entry name" value="NADPH DEHYDROGENASE C23G7.10C-RELATED"/>
    <property type="match status" value="1"/>
</dbReference>
<keyword evidence="4" id="KW-0521">NADP</keyword>
<comment type="cofactor">
    <cofactor evidence="1">
        <name>FMN</name>
        <dbReference type="ChEBI" id="CHEBI:58210"/>
    </cofactor>
</comment>
<feature type="domain" description="NADH:flavin oxidoreductase/NADH oxidase N-terminal" evidence="6">
    <location>
        <begin position="3"/>
        <end position="341"/>
    </location>
</feature>
<organism evidence="7 8">
    <name type="scientific">Mucilaginibacter gynuensis</name>
    <dbReference type="NCBI Taxonomy" id="1302236"/>
    <lineage>
        <taxon>Bacteria</taxon>
        <taxon>Pseudomonadati</taxon>
        <taxon>Bacteroidota</taxon>
        <taxon>Sphingobacteriia</taxon>
        <taxon>Sphingobacteriales</taxon>
        <taxon>Sphingobacteriaceae</taxon>
        <taxon>Mucilaginibacter</taxon>
    </lineage>
</organism>
<keyword evidence="8" id="KW-1185">Reference proteome</keyword>
<proteinExistence type="predicted"/>
<dbReference type="Proteomes" id="UP001500582">
    <property type="component" value="Unassembled WGS sequence"/>
</dbReference>
<protein>
    <submittedName>
        <fullName evidence="7">NADH:flavin oxidoreductase/NADH oxidase</fullName>
    </submittedName>
</protein>
<reference evidence="8" key="1">
    <citation type="journal article" date="2019" name="Int. J. Syst. Evol. Microbiol.">
        <title>The Global Catalogue of Microorganisms (GCM) 10K type strain sequencing project: providing services to taxonomists for standard genome sequencing and annotation.</title>
        <authorList>
            <consortium name="The Broad Institute Genomics Platform"/>
            <consortium name="The Broad Institute Genome Sequencing Center for Infectious Disease"/>
            <person name="Wu L."/>
            <person name="Ma J."/>
        </authorList>
    </citation>
    <scope>NUCLEOTIDE SEQUENCE [LARGE SCALE GENOMIC DNA]</scope>
    <source>
        <strain evidence="8">JCM 17705</strain>
    </source>
</reference>
<evidence type="ECO:0000256" key="4">
    <source>
        <dbReference type="ARBA" id="ARBA00022857"/>
    </source>
</evidence>
<dbReference type="RefSeq" id="WP_345214075.1">
    <property type="nucleotide sequence ID" value="NZ_BAABFT010000024.1"/>
</dbReference>
<dbReference type="CDD" id="cd02932">
    <property type="entry name" value="OYE_YqiM_FMN"/>
    <property type="match status" value="1"/>
</dbReference>
<dbReference type="Gene3D" id="3.20.20.70">
    <property type="entry name" value="Aldolase class I"/>
    <property type="match status" value="1"/>
</dbReference>
<comment type="caution">
    <text evidence="7">The sequence shown here is derived from an EMBL/GenBank/DDBJ whole genome shotgun (WGS) entry which is preliminary data.</text>
</comment>
<accession>A0ABP8HK77</accession>